<proteinExistence type="predicted"/>
<dbReference type="AlphaFoldDB" id="Q6YSW3"/>
<accession>Q6YSW3</accession>
<gene>
    <name evidence="1" type="primary">B1032F05.12</name>
</gene>
<evidence type="ECO:0000313" key="2">
    <source>
        <dbReference type="Proteomes" id="UP000000763"/>
    </source>
</evidence>
<dbReference type="EMBL" id="AP006343">
    <property type="protein sequence ID" value="BAC84777.1"/>
    <property type="molecule type" value="Genomic_DNA"/>
</dbReference>
<name>Q6YSW3_ORYSJ</name>
<reference evidence="2" key="1">
    <citation type="journal article" date="2005" name="Nature">
        <title>The map-based sequence of the rice genome.</title>
        <authorList>
            <consortium name="International rice genome sequencing project (IRGSP)"/>
            <person name="Matsumoto T."/>
            <person name="Wu J."/>
            <person name="Kanamori H."/>
            <person name="Katayose Y."/>
            <person name="Fujisawa M."/>
            <person name="Namiki N."/>
            <person name="Mizuno H."/>
            <person name="Yamamoto K."/>
            <person name="Antonio B.A."/>
            <person name="Baba T."/>
            <person name="Sakata K."/>
            <person name="Nagamura Y."/>
            <person name="Aoki H."/>
            <person name="Arikawa K."/>
            <person name="Arita K."/>
            <person name="Bito T."/>
            <person name="Chiden Y."/>
            <person name="Fujitsuka N."/>
            <person name="Fukunaka R."/>
            <person name="Hamada M."/>
            <person name="Harada C."/>
            <person name="Hayashi A."/>
            <person name="Hijishita S."/>
            <person name="Honda M."/>
            <person name="Hosokawa S."/>
            <person name="Ichikawa Y."/>
            <person name="Idonuma A."/>
            <person name="Iijima M."/>
            <person name="Ikeda M."/>
            <person name="Ikeno M."/>
            <person name="Ito K."/>
            <person name="Ito S."/>
            <person name="Ito T."/>
            <person name="Ito Y."/>
            <person name="Ito Y."/>
            <person name="Iwabuchi A."/>
            <person name="Kamiya K."/>
            <person name="Karasawa W."/>
            <person name="Kurita K."/>
            <person name="Katagiri S."/>
            <person name="Kikuta A."/>
            <person name="Kobayashi H."/>
            <person name="Kobayashi N."/>
            <person name="Machita K."/>
            <person name="Maehara T."/>
            <person name="Masukawa M."/>
            <person name="Mizubayashi T."/>
            <person name="Mukai Y."/>
            <person name="Nagasaki H."/>
            <person name="Nagata Y."/>
            <person name="Naito S."/>
            <person name="Nakashima M."/>
            <person name="Nakama Y."/>
            <person name="Nakamichi Y."/>
            <person name="Nakamura M."/>
            <person name="Meguro A."/>
            <person name="Negishi M."/>
            <person name="Ohta I."/>
            <person name="Ohta T."/>
            <person name="Okamoto M."/>
            <person name="Ono N."/>
            <person name="Saji S."/>
            <person name="Sakaguchi M."/>
            <person name="Sakai K."/>
            <person name="Shibata M."/>
            <person name="Shimokawa T."/>
            <person name="Song J."/>
            <person name="Takazaki Y."/>
            <person name="Terasawa K."/>
            <person name="Tsugane M."/>
            <person name="Tsuji K."/>
            <person name="Ueda S."/>
            <person name="Waki K."/>
            <person name="Yamagata H."/>
            <person name="Yamamoto M."/>
            <person name="Yamamoto S."/>
            <person name="Yamane H."/>
            <person name="Yoshiki S."/>
            <person name="Yoshihara R."/>
            <person name="Yukawa K."/>
            <person name="Zhong H."/>
            <person name="Yano M."/>
            <person name="Yuan Q."/>
            <person name="Ouyang S."/>
            <person name="Liu J."/>
            <person name="Jones K.M."/>
            <person name="Gansberger K."/>
            <person name="Moffat K."/>
            <person name="Hill J."/>
            <person name="Bera J."/>
            <person name="Fadrosh D."/>
            <person name="Jin S."/>
            <person name="Johri S."/>
            <person name="Kim M."/>
            <person name="Overton L."/>
            <person name="Reardon M."/>
            <person name="Tsitrin T."/>
            <person name="Vuong H."/>
            <person name="Weaver B."/>
            <person name="Ciecko A."/>
            <person name="Tallon L."/>
            <person name="Jackson J."/>
            <person name="Pai G."/>
            <person name="Aken S.V."/>
            <person name="Utterback T."/>
            <person name="Reidmuller S."/>
            <person name="Feldblyum T."/>
            <person name="Hsiao J."/>
            <person name="Zismann V."/>
            <person name="Iobst S."/>
            <person name="de Vazeille A.R."/>
            <person name="Buell C.R."/>
            <person name="Ying K."/>
            <person name="Li Y."/>
            <person name="Lu T."/>
            <person name="Huang Y."/>
            <person name="Zhao Q."/>
            <person name="Feng Q."/>
            <person name="Zhang L."/>
            <person name="Zhu J."/>
            <person name="Weng Q."/>
            <person name="Mu J."/>
            <person name="Lu Y."/>
            <person name="Fan D."/>
            <person name="Liu Y."/>
            <person name="Guan J."/>
            <person name="Zhang Y."/>
            <person name="Yu S."/>
            <person name="Liu X."/>
            <person name="Zhang Y."/>
            <person name="Hong G."/>
            <person name="Han B."/>
            <person name="Choisne N."/>
            <person name="Demange N."/>
            <person name="Orjeda G."/>
            <person name="Samain S."/>
            <person name="Cattolico L."/>
            <person name="Pelletier E."/>
            <person name="Couloux A."/>
            <person name="Segurens B."/>
            <person name="Wincker P."/>
            <person name="D'Hont A."/>
            <person name="Scarpelli C."/>
            <person name="Weissenbach J."/>
            <person name="Salanoubat M."/>
            <person name="Quetier F."/>
            <person name="Yu Y."/>
            <person name="Kim H.R."/>
            <person name="Rambo T."/>
            <person name="Currie J."/>
            <person name="Collura K."/>
            <person name="Luo M."/>
            <person name="Yang T."/>
            <person name="Ammiraju J.S.S."/>
            <person name="Engler F."/>
            <person name="Soderlund C."/>
            <person name="Wing R.A."/>
            <person name="Palmer L.E."/>
            <person name="de la Bastide M."/>
            <person name="Spiegel L."/>
            <person name="Nascimento L."/>
            <person name="Zutavern T."/>
            <person name="O'Shaughnessy A."/>
            <person name="Dike S."/>
            <person name="Dedhia N."/>
            <person name="Preston R."/>
            <person name="Balija V."/>
            <person name="McCombie W.R."/>
            <person name="Chow T."/>
            <person name="Chen H."/>
            <person name="Chung M."/>
            <person name="Chen C."/>
            <person name="Shaw J."/>
            <person name="Wu H."/>
            <person name="Hsiao K."/>
            <person name="Chao Y."/>
            <person name="Chu M."/>
            <person name="Cheng C."/>
            <person name="Hour A."/>
            <person name="Lee P."/>
            <person name="Lin S."/>
            <person name="Lin Y."/>
            <person name="Liou J."/>
            <person name="Liu S."/>
            <person name="Hsing Y."/>
            <person name="Raghuvanshi S."/>
            <person name="Mohanty A."/>
            <person name="Bharti A.K."/>
            <person name="Gaur A."/>
            <person name="Gupta V."/>
            <person name="Kumar D."/>
            <person name="Ravi V."/>
            <person name="Vij S."/>
            <person name="Kapur A."/>
            <person name="Khurana P."/>
            <person name="Khurana P."/>
            <person name="Khurana J.P."/>
            <person name="Tyagi A.K."/>
            <person name="Gaikwad K."/>
            <person name="Singh A."/>
            <person name="Dalal V."/>
            <person name="Srivastava S."/>
            <person name="Dixit A."/>
            <person name="Pal A.K."/>
            <person name="Ghazi I.A."/>
            <person name="Yadav M."/>
            <person name="Pandit A."/>
            <person name="Bhargava A."/>
            <person name="Sureshbabu K."/>
            <person name="Batra K."/>
            <person name="Sharma T.R."/>
            <person name="Mohapatra T."/>
            <person name="Singh N.K."/>
            <person name="Messing J."/>
            <person name="Nelson A.B."/>
            <person name="Fuks G."/>
            <person name="Kavchok S."/>
            <person name="Keizer G."/>
            <person name="Linton E."/>
            <person name="Llaca V."/>
            <person name="Song R."/>
            <person name="Tanyolac B."/>
            <person name="Young S."/>
            <person name="Ho-Il K."/>
            <person name="Hahn J.H."/>
            <person name="Sangsakoo G."/>
            <person name="Vanavichit A."/>
            <person name="de Mattos Luiz.A.T."/>
            <person name="Zimmer P.D."/>
            <person name="Malone G."/>
            <person name="Dellagostin O."/>
            <person name="de Oliveira A.C."/>
            <person name="Bevan M."/>
            <person name="Bancroft I."/>
            <person name="Minx P."/>
            <person name="Cordum H."/>
            <person name="Wilson R."/>
            <person name="Cheng Z."/>
            <person name="Jin W."/>
            <person name="Jiang J."/>
            <person name="Leong S.A."/>
            <person name="Iwama H."/>
            <person name="Gojobori T."/>
            <person name="Itoh T."/>
            <person name="Niimura Y."/>
            <person name="Fujii Y."/>
            <person name="Habara T."/>
            <person name="Sakai H."/>
            <person name="Sato Y."/>
            <person name="Wilson G."/>
            <person name="Kumar K."/>
            <person name="McCouch S."/>
            <person name="Juretic N."/>
            <person name="Hoen D."/>
            <person name="Wright S."/>
            <person name="Bruskiewich R."/>
            <person name="Bureau T."/>
            <person name="Miyao A."/>
            <person name="Hirochika H."/>
            <person name="Nishikawa T."/>
            <person name="Kadowaki K."/>
            <person name="Sugiura M."/>
            <person name="Burr B."/>
            <person name="Sasaki T."/>
        </authorList>
    </citation>
    <scope>NUCLEOTIDE SEQUENCE [LARGE SCALE GENOMIC DNA]</scope>
    <source>
        <strain evidence="2">cv. Nipponbare</strain>
    </source>
</reference>
<reference evidence="2" key="2">
    <citation type="journal article" date="2008" name="Nucleic Acids Res.">
        <title>The rice annotation project database (RAP-DB): 2008 update.</title>
        <authorList>
            <consortium name="The rice annotation project (RAP)"/>
        </authorList>
    </citation>
    <scope>GENOME REANNOTATION</scope>
    <source>
        <strain evidence="2">cv. Nipponbare</strain>
    </source>
</reference>
<dbReference type="Proteomes" id="UP000000763">
    <property type="component" value="Chromosome 7"/>
</dbReference>
<evidence type="ECO:0000313" key="1">
    <source>
        <dbReference type="EMBL" id="BAC84777.1"/>
    </source>
</evidence>
<organism evidence="1 2">
    <name type="scientific">Oryza sativa subsp. japonica</name>
    <name type="common">Rice</name>
    <dbReference type="NCBI Taxonomy" id="39947"/>
    <lineage>
        <taxon>Eukaryota</taxon>
        <taxon>Viridiplantae</taxon>
        <taxon>Streptophyta</taxon>
        <taxon>Embryophyta</taxon>
        <taxon>Tracheophyta</taxon>
        <taxon>Spermatophyta</taxon>
        <taxon>Magnoliopsida</taxon>
        <taxon>Liliopsida</taxon>
        <taxon>Poales</taxon>
        <taxon>Poaceae</taxon>
        <taxon>BOP clade</taxon>
        <taxon>Oryzoideae</taxon>
        <taxon>Oryzeae</taxon>
        <taxon>Oryzinae</taxon>
        <taxon>Oryza</taxon>
        <taxon>Oryza sativa</taxon>
    </lineage>
</organism>
<protein>
    <submittedName>
        <fullName evidence="1">Uncharacterized protein</fullName>
    </submittedName>
</protein>
<sequence>MDHLNWRSMSIPSAAPVVHATGCRWHSARMNLQRHVVELGSNLGHPQSGPNCLHTSALVVKRKTPLEVLLLPFVAITGKYTIAYCMKVELYAQIMQWHKLVCRRMFPIEIKGVGGGCTKVFQGFPSHLSVFGHGIGSRHELDEWRRVE</sequence>